<reference evidence="2 3" key="1">
    <citation type="submission" date="2018-04" db="EMBL/GenBank/DDBJ databases">
        <title>Genomic Encyclopedia of Type Strains, Phase III (KMG-III): the genomes of soil and plant-associated and newly described type strains.</title>
        <authorList>
            <person name="Whitman W."/>
        </authorList>
    </citation>
    <scope>NUCLEOTIDE SEQUENCE [LARGE SCALE GENOMIC DNA]</scope>
    <source>
        <strain evidence="2 3">JA192</strain>
    </source>
</reference>
<dbReference type="Proteomes" id="UP000240800">
    <property type="component" value="Unassembled WGS sequence"/>
</dbReference>
<organism evidence="2 3">
    <name type="scientific">Cereibacter johrii</name>
    <dbReference type="NCBI Taxonomy" id="445629"/>
    <lineage>
        <taxon>Bacteria</taxon>
        <taxon>Pseudomonadati</taxon>
        <taxon>Pseudomonadota</taxon>
        <taxon>Alphaproteobacteria</taxon>
        <taxon>Rhodobacterales</taxon>
        <taxon>Paracoccaceae</taxon>
        <taxon>Cereibacter</taxon>
    </lineage>
</organism>
<dbReference type="PANTHER" id="PTHR12110">
    <property type="entry name" value="HYDROXYPYRUVATE ISOMERASE"/>
    <property type="match status" value="1"/>
</dbReference>
<dbReference type="RefSeq" id="WP_069333489.1">
    <property type="nucleotide sequence ID" value="NZ_MABH01000242.1"/>
</dbReference>
<dbReference type="InterPro" id="IPR036237">
    <property type="entry name" value="Xyl_isomerase-like_sf"/>
</dbReference>
<dbReference type="Pfam" id="PF01261">
    <property type="entry name" value="AP_endonuc_2"/>
    <property type="match status" value="1"/>
</dbReference>
<dbReference type="EMBL" id="PZZW01000007">
    <property type="protein sequence ID" value="PTM76853.1"/>
    <property type="molecule type" value="Genomic_DNA"/>
</dbReference>
<evidence type="ECO:0000259" key="1">
    <source>
        <dbReference type="Pfam" id="PF01261"/>
    </source>
</evidence>
<dbReference type="PANTHER" id="PTHR12110:SF41">
    <property type="entry name" value="INOSOSE DEHYDRATASE"/>
    <property type="match status" value="1"/>
</dbReference>
<comment type="caution">
    <text evidence="2">The sequence shown here is derived from an EMBL/GenBank/DDBJ whole genome shotgun (WGS) entry which is preliminary data.</text>
</comment>
<proteinExistence type="predicted"/>
<gene>
    <name evidence="2" type="ORF">C8J29_107132</name>
</gene>
<dbReference type="InterPro" id="IPR013022">
    <property type="entry name" value="Xyl_isomerase-like_TIM-brl"/>
</dbReference>
<name>A0ABX5J403_9RHOB</name>
<dbReference type="SUPFAM" id="SSF51658">
    <property type="entry name" value="Xylose isomerase-like"/>
    <property type="match status" value="1"/>
</dbReference>
<feature type="domain" description="Xylose isomerase-like TIM barrel" evidence="1">
    <location>
        <begin position="26"/>
        <end position="253"/>
    </location>
</feature>
<keyword evidence="3" id="KW-1185">Reference proteome</keyword>
<sequence>MNRRSIHSYTWLPRWSSEGGERAAARAAAHGYGHLVIPLRDPETIDPARIARFCAAEGVVPLTTSPLGPDTDISSTDAEVAARGLARHRVALALARDMGAPRMGGILYGAFGKAAQAPVAGQFEASAEGLARLADEAAASGMLLTLEVVNRYESNLVNTAAEGVRLVEAIGRPNVGLHLDTFHMNIEEDDMLAALGTALPHLAYFEIDQNHRGRLSAGTIRFEPLFAWLKDAGYAGLVGVEAFSSAVSHPDVAAGVASWRPLFADGCEVAEEGRALFDRCGF</sequence>
<dbReference type="Gene3D" id="3.20.20.150">
    <property type="entry name" value="Divalent-metal-dependent TIM barrel enzymes"/>
    <property type="match status" value="1"/>
</dbReference>
<evidence type="ECO:0000313" key="2">
    <source>
        <dbReference type="EMBL" id="PTM76853.1"/>
    </source>
</evidence>
<protein>
    <submittedName>
        <fullName evidence="2">D-psicose/D-tagatose/L-ribulose 3-epimerase</fullName>
    </submittedName>
</protein>
<dbReference type="InterPro" id="IPR050312">
    <property type="entry name" value="IolE/XylAMocC-like"/>
</dbReference>
<evidence type="ECO:0000313" key="3">
    <source>
        <dbReference type="Proteomes" id="UP000240800"/>
    </source>
</evidence>
<accession>A0ABX5J403</accession>